<evidence type="ECO:0000313" key="2">
    <source>
        <dbReference type="Proteomes" id="UP000245647"/>
    </source>
</evidence>
<dbReference type="AlphaFoldDB" id="A0A2U2PJP7"/>
<gene>
    <name evidence="1" type="ORF">DDR33_06460</name>
</gene>
<dbReference type="OrthoDB" id="9814103at2"/>
<evidence type="ECO:0000313" key="1">
    <source>
        <dbReference type="EMBL" id="PWG81625.1"/>
    </source>
</evidence>
<dbReference type="Gene3D" id="1.20.120.450">
    <property type="entry name" value="dinb family like domain"/>
    <property type="match status" value="1"/>
</dbReference>
<reference evidence="1 2" key="1">
    <citation type="submission" date="2018-04" db="EMBL/GenBank/DDBJ databases">
        <title>Pedobacter chongqingensis sp. nov., isolated from a rottenly hemp rope.</title>
        <authorList>
            <person name="Cai Y."/>
        </authorList>
    </citation>
    <scope>NUCLEOTIDE SEQUENCE [LARGE SCALE GENOMIC DNA]</scope>
    <source>
        <strain evidence="1 2">FJ4-8</strain>
    </source>
</reference>
<proteinExistence type="predicted"/>
<name>A0A2U2PJP7_9SPHI</name>
<sequence>MNVEESLNKNSIELANRFREVILSGTWIANTNFKNELIDVNWEIAVTQFQNLNTICRLAQHVHYYIAGIKSVLAGGRLNISDKYSFDFLPVASQSEWDDFLWEFWKDAGDFASLVEQLSEQKLNEVFVEEKYGTYKRNIDAMIEHSYYHLGQIVLIKKMLIAVDLKSR</sequence>
<keyword evidence="2" id="KW-1185">Reference proteome</keyword>
<protein>
    <submittedName>
        <fullName evidence="1">DUF1572 domain-containing protein</fullName>
    </submittedName>
</protein>
<dbReference type="Proteomes" id="UP000245647">
    <property type="component" value="Unassembled WGS sequence"/>
</dbReference>
<dbReference type="SUPFAM" id="SSF109854">
    <property type="entry name" value="DinB/YfiT-like putative metalloenzymes"/>
    <property type="match status" value="1"/>
</dbReference>
<organism evidence="1 2">
    <name type="scientific">Pararcticibacter amylolyticus</name>
    <dbReference type="NCBI Taxonomy" id="2173175"/>
    <lineage>
        <taxon>Bacteria</taxon>
        <taxon>Pseudomonadati</taxon>
        <taxon>Bacteroidota</taxon>
        <taxon>Sphingobacteriia</taxon>
        <taxon>Sphingobacteriales</taxon>
        <taxon>Sphingobacteriaceae</taxon>
        <taxon>Pararcticibacter</taxon>
    </lineage>
</organism>
<dbReference type="InterPro" id="IPR034660">
    <property type="entry name" value="DinB/YfiT-like"/>
</dbReference>
<accession>A0A2U2PJP7</accession>
<dbReference type="EMBL" id="QEAS01000004">
    <property type="protein sequence ID" value="PWG81625.1"/>
    <property type="molecule type" value="Genomic_DNA"/>
</dbReference>
<comment type="caution">
    <text evidence="1">The sequence shown here is derived from an EMBL/GenBank/DDBJ whole genome shotgun (WGS) entry which is preliminary data.</text>
</comment>